<protein>
    <submittedName>
        <fullName evidence="4">Uncharacterized protein</fullName>
    </submittedName>
</protein>
<dbReference type="AlphaFoldDB" id="A0A4R1HWY0"/>
<dbReference type="EMBL" id="SMFZ01000001">
    <property type="protein sequence ID" value="TCK27247.1"/>
    <property type="molecule type" value="Genomic_DNA"/>
</dbReference>
<evidence type="ECO:0000313" key="4">
    <source>
        <dbReference type="EMBL" id="TCK27247.1"/>
    </source>
</evidence>
<dbReference type="InterPro" id="IPR002110">
    <property type="entry name" value="Ankyrin_rpt"/>
</dbReference>
<dbReference type="PROSITE" id="PS50088">
    <property type="entry name" value="ANK_REPEAT"/>
    <property type="match status" value="1"/>
</dbReference>
<keyword evidence="2 3" id="KW-0040">ANK repeat</keyword>
<organism evidence="4 5">
    <name type="scientific">Pseudonocardia endophytica</name>
    <dbReference type="NCBI Taxonomy" id="401976"/>
    <lineage>
        <taxon>Bacteria</taxon>
        <taxon>Bacillati</taxon>
        <taxon>Actinomycetota</taxon>
        <taxon>Actinomycetes</taxon>
        <taxon>Pseudonocardiales</taxon>
        <taxon>Pseudonocardiaceae</taxon>
        <taxon>Pseudonocardia</taxon>
    </lineage>
</organism>
<gene>
    <name evidence="4" type="ORF">EV378_3114</name>
</gene>
<evidence type="ECO:0000313" key="5">
    <source>
        <dbReference type="Proteomes" id="UP000295560"/>
    </source>
</evidence>
<dbReference type="PROSITE" id="PS50297">
    <property type="entry name" value="ANK_REP_REGION"/>
    <property type="match status" value="1"/>
</dbReference>
<dbReference type="PANTHER" id="PTHR24171">
    <property type="entry name" value="ANKYRIN REPEAT DOMAIN-CONTAINING PROTEIN 39-RELATED"/>
    <property type="match status" value="1"/>
</dbReference>
<proteinExistence type="predicted"/>
<dbReference type="SMART" id="SM00248">
    <property type="entry name" value="ANK"/>
    <property type="match status" value="2"/>
</dbReference>
<dbReference type="SUPFAM" id="SSF48403">
    <property type="entry name" value="Ankyrin repeat"/>
    <property type="match status" value="1"/>
</dbReference>
<evidence type="ECO:0000256" key="2">
    <source>
        <dbReference type="ARBA" id="ARBA00023043"/>
    </source>
</evidence>
<evidence type="ECO:0000256" key="1">
    <source>
        <dbReference type="ARBA" id="ARBA00022737"/>
    </source>
</evidence>
<feature type="repeat" description="ANK" evidence="3">
    <location>
        <begin position="42"/>
        <end position="74"/>
    </location>
</feature>
<evidence type="ECO:0000256" key="3">
    <source>
        <dbReference type="PROSITE-ProRule" id="PRU00023"/>
    </source>
</evidence>
<dbReference type="InterPro" id="IPR036770">
    <property type="entry name" value="Ankyrin_rpt-contain_sf"/>
</dbReference>
<dbReference type="Gene3D" id="1.25.40.20">
    <property type="entry name" value="Ankyrin repeat-containing domain"/>
    <property type="match status" value="1"/>
</dbReference>
<accession>A0A4R1HWY0</accession>
<dbReference type="Proteomes" id="UP000295560">
    <property type="component" value="Unassembled WGS sequence"/>
</dbReference>
<reference evidence="4 5" key="1">
    <citation type="submission" date="2019-03" db="EMBL/GenBank/DDBJ databases">
        <title>Sequencing the genomes of 1000 actinobacteria strains.</title>
        <authorList>
            <person name="Klenk H.-P."/>
        </authorList>
    </citation>
    <scope>NUCLEOTIDE SEQUENCE [LARGE SCALE GENOMIC DNA]</scope>
    <source>
        <strain evidence="4 5">DSM 44969</strain>
    </source>
</reference>
<dbReference type="Pfam" id="PF12796">
    <property type="entry name" value="Ank_2"/>
    <property type="match status" value="1"/>
</dbReference>
<keyword evidence="5" id="KW-1185">Reference proteome</keyword>
<name>A0A4R1HWY0_PSEEN</name>
<comment type="caution">
    <text evidence="4">The sequence shown here is derived from an EMBL/GenBank/DDBJ whole genome shotgun (WGS) entry which is preliminary data.</text>
</comment>
<sequence>MEPDQDAVDLAHRMFDLAREGATRELAAYVDAGVPVNLTDPKGDTFLILAAYHRHADTVAALLERGADPARTNDRGQTALAAATFAQSAESVGALLDAGADPSQGSPSARETVRFFGLDAMADLLRRRA</sequence>
<keyword evidence="1" id="KW-0677">Repeat</keyword>